<dbReference type="InterPro" id="IPR002472">
    <property type="entry name" value="Palm_thioest"/>
</dbReference>
<evidence type="ECO:0000313" key="10">
    <source>
        <dbReference type="Proteomes" id="UP000182334"/>
    </source>
</evidence>
<organism evidence="9 10">
    <name type="scientific">Sungouiella intermedia</name>
    <dbReference type="NCBI Taxonomy" id="45354"/>
    <lineage>
        <taxon>Eukaryota</taxon>
        <taxon>Fungi</taxon>
        <taxon>Dikarya</taxon>
        <taxon>Ascomycota</taxon>
        <taxon>Saccharomycotina</taxon>
        <taxon>Pichiomycetes</taxon>
        <taxon>Metschnikowiaceae</taxon>
        <taxon>Sungouiella</taxon>
    </lineage>
</organism>
<keyword evidence="10" id="KW-1185">Reference proteome</keyword>
<dbReference type="Pfam" id="PF02089">
    <property type="entry name" value="Palm_thioest"/>
    <property type="match status" value="1"/>
</dbReference>
<keyword evidence="5" id="KW-0378">Hydrolase</keyword>
<dbReference type="STRING" id="45354.A0A1L0DBA0"/>
<dbReference type="Gene3D" id="3.40.50.1820">
    <property type="entry name" value="alpha/beta hydrolase"/>
    <property type="match status" value="1"/>
</dbReference>
<proteinExistence type="inferred from homology"/>
<evidence type="ECO:0000256" key="8">
    <source>
        <dbReference type="ARBA" id="ARBA00031934"/>
    </source>
</evidence>
<evidence type="ECO:0000256" key="4">
    <source>
        <dbReference type="ARBA" id="ARBA00022729"/>
    </source>
</evidence>
<dbReference type="OrthoDB" id="10263094at2759"/>
<evidence type="ECO:0000256" key="3">
    <source>
        <dbReference type="ARBA" id="ARBA00014212"/>
    </source>
</evidence>
<comment type="similarity">
    <text evidence="1">Belongs to the palmitoyl-protein thioesterase family.</text>
</comment>
<dbReference type="EMBL" id="LT635759">
    <property type="protein sequence ID" value="SGZ53780.1"/>
    <property type="molecule type" value="Genomic_DNA"/>
</dbReference>
<evidence type="ECO:0000256" key="2">
    <source>
        <dbReference type="ARBA" id="ARBA00012423"/>
    </source>
</evidence>
<dbReference type="GO" id="GO:0008474">
    <property type="term" value="F:palmitoyl-(protein) hydrolase activity"/>
    <property type="evidence" value="ECO:0007669"/>
    <property type="project" value="UniProtKB-EC"/>
</dbReference>
<gene>
    <name evidence="9" type="ORF">SAMEA4029010_CIC11G00000001408</name>
</gene>
<evidence type="ECO:0000313" key="9">
    <source>
        <dbReference type="EMBL" id="SGZ53780.1"/>
    </source>
</evidence>
<dbReference type="InterPro" id="IPR029058">
    <property type="entry name" value="AB_hydrolase_fold"/>
</dbReference>
<evidence type="ECO:0000256" key="5">
    <source>
        <dbReference type="ARBA" id="ARBA00022801"/>
    </source>
</evidence>
<evidence type="ECO:0000256" key="7">
    <source>
        <dbReference type="ARBA" id="ARBA00023180"/>
    </source>
</evidence>
<sequence length="323" mass="36541">MQILQQLVLALSSTSEMASSRLLADDNAFSSPAGSTWGPPVNYSRPPAIVLWHGLGDNYNSSGMLRMAEIINQIMPTVFVHSVYLEEKPLDDEKRSLFGDANIEVDIACKQLAQIPELTEGFGAIGFSQGGLFLRALIERCPNVTVTKLVTFGSPHMGVLELPLCARDDDWICKKRNALLKKQVWNSSVQKSVIPAQYFRDTLQYSNYLEHSNFLCDVNNENPATFSADAKKRFERLEKLVLIKFDQDTTLVPKESAFFQELSSLTGQLVGFENTRFYKQDLMGLQKLHKDNKIDFYSVNDQHMHFLDQFFVEIVGKYFGFGL</sequence>
<evidence type="ECO:0000256" key="6">
    <source>
        <dbReference type="ARBA" id="ARBA00023157"/>
    </source>
</evidence>
<dbReference type="FunFam" id="3.40.50.1820:FF:000107">
    <property type="entry name" value="Palmitoyl-protein thioesterase 1"/>
    <property type="match status" value="1"/>
</dbReference>
<dbReference type="AlphaFoldDB" id="A0A1L0DBA0"/>
<dbReference type="PRINTS" id="PR00414">
    <property type="entry name" value="PPTHIESTRASE"/>
</dbReference>
<keyword evidence="4" id="KW-0732">Signal</keyword>
<evidence type="ECO:0000256" key="1">
    <source>
        <dbReference type="ARBA" id="ARBA00010758"/>
    </source>
</evidence>
<dbReference type="PANTHER" id="PTHR11247:SF8">
    <property type="entry name" value="PALMITOYL-PROTEIN THIOESTERASE 1"/>
    <property type="match status" value="1"/>
</dbReference>
<dbReference type="Proteomes" id="UP000182334">
    <property type="component" value="Chromosome IV"/>
</dbReference>
<keyword evidence="6" id="KW-1015">Disulfide bond</keyword>
<dbReference type="EC" id="3.1.2.22" evidence="2"/>
<keyword evidence="7" id="KW-0325">Glycoprotein</keyword>
<dbReference type="SUPFAM" id="SSF53474">
    <property type="entry name" value="alpha/beta-Hydrolases"/>
    <property type="match status" value="1"/>
</dbReference>
<reference evidence="9 10" key="1">
    <citation type="submission" date="2016-10" db="EMBL/GenBank/DDBJ databases">
        <authorList>
            <person name="de Groot N.N."/>
        </authorList>
    </citation>
    <scope>NUCLEOTIDE SEQUENCE [LARGE SCALE GENOMIC DNA]</scope>
    <source>
        <strain evidence="9 10">CBS 141442</strain>
    </source>
</reference>
<name>A0A1L0DBA0_9ASCO</name>
<accession>A0A1L0DBA0</accession>
<protein>
    <recommendedName>
        <fullName evidence="3">Palmitoyl-protein thioesterase 1</fullName>
        <ecNumber evidence="2">3.1.2.22</ecNumber>
    </recommendedName>
    <alternativeName>
        <fullName evidence="8">Palmitoyl-protein hydrolase 1</fullName>
    </alternativeName>
</protein>
<dbReference type="PANTHER" id="PTHR11247">
    <property type="entry name" value="PALMITOYL-PROTEIN THIOESTERASE/DOLICHYLDIPHOSPHATASE 1"/>
    <property type="match status" value="1"/>
</dbReference>